<name>A0A177DGK3_ALTAL</name>
<dbReference type="RefSeq" id="XP_018384037.1">
    <property type="nucleotide sequence ID" value="XM_018530609.1"/>
</dbReference>
<feature type="compositionally biased region" description="Basic and acidic residues" evidence="1">
    <location>
        <begin position="59"/>
        <end position="73"/>
    </location>
</feature>
<organism evidence="2 3">
    <name type="scientific">Alternaria alternata</name>
    <name type="common">Alternaria rot fungus</name>
    <name type="synonym">Torula alternata</name>
    <dbReference type="NCBI Taxonomy" id="5599"/>
    <lineage>
        <taxon>Eukaryota</taxon>
        <taxon>Fungi</taxon>
        <taxon>Dikarya</taxon>
        <taxon>Ascomycota</taxon>
        <taxon>Pezizomycotina</taxon>
        <taxon>Dothideomycetes</taxon>
        <taxon>Pleosporomycetidae</taxon>
        <taxon>Pleosporales</taxon>
        <taxon>Pleosporineae</taxon>
        <taxon>Pleosporaceae</taxon>
        <taxon>Alternaria</taxon>
        <taxon>Alternaria sect. Alternaria</taxon>
        <taxon>Alternaria alternata complex</taxon>
    </lineage>
</organism>
<dbReference type="GeneID" id="29116203"/>
<dbReference type="Proteomes" id="UP000077248">
    <property type="component" value="Unassembled WGS sequence"/>
</dbReference>
<keyword evidence="3" id="KW-1185">Reference proteome</keyword>
<evidence type="ECO:0000256" key="1">
    <source>
        <dbReference type="SAM" id="MobiDB-lite"/>
    </source>
</evidence>
<dbReference type="VEuPathDB" id="FungiDB:CC77DRAFT_202506"/>
<protein>
    <submittedName>
        <fullName evidence="2">Uncharacterized protein</fullName>
    </submittedName>
</protein>
<dbReference type="AlphaFoldDB" id="A0A177DGK3"/>
<feature type="region of interest" description="Disordered" evidence="1">
    <location>
        <begin position="47"/>
        <end position="73"/>
    </location>
</feature>
<reference evidence="2 3" key="1">
    <citation type="submission" date="2016-05" db="EMBL/GenBank/DDBJ databases">
        <title>Comparative analysis of secretome profiles of manganese(II)-oxidizing ascomycete fungi.</title>
        <authorList>
            <consortium name="DOE Joint Genome Institute"/>
            <person name="Zeiner C.A."/>
            <person name="Purvine S.O."/>
            <person name="Zink E.M."/>
            <person name="Wu S."/>
            <person name="Pasa-Tolic L."/>
            <person name="Chaput D.L."/>
            <person name="Haridas S."/>
            <person name="Grigoriev I.V."/>
            <person name="Santelli C.M."/>
            <person name="Hansel C.M."/>
        </authorList>
    </citation>
    <scope>NUCLEOTIDE SEQUENCE [LARGE SCALE GENOMIC DNA]</scope>
    <source>
        <strain evidence="2 3">SRC1lrK2f</strain>
    </source>
</reference>
<evidence type="ECO:0000313" key="2">
    <source>
        <dbReference type="EMBL" id="OAG18616.1"/>
    </source>
</evidence>
<feature type="compositionally biased region" description="Polar residues" evidence="1">
    <location>
        <begin position="49"/>
        <end position="58"/>
    </location>
</feature>
<proteinExistence type="predicted"/>
<sequence>MPVLDSADLSVTAWLRNTTLSKINLFPSLRRVSLVSGTALLLAVAVSSRHPQPSTPSRDSPDRDTNRHLHGHDSTRMHITSRARCSYSSSFTTTQQHTPHRAHGISNSTCSSQANISLVQTCYKRHGPNLALNRDCFCSRAGKPGFAP</sequence>
<evidence type="ECO:0000313" key="3">
    <source>
        <dbReference type="Proteomes" id="UP000077248"/>
    </source>
</evidence>
<accession>A0A177DGK3</accession>
<dbReference type="KEGG" id="aalt:CC77DRAFT_202506"/>
<gene>
    <name evidence="2" type="ORF">CC77DRAFT_202506</name>
</gene>
<dbReference type="EMBL" id="KV441483">
    <property type="protein sequence ID" value="OAG18616.1"/>
    <property type="molecule type" value="Genomic_DNA"/>
</dbReference>